<gene>
    <name evidence="1" type="ORF">T02_12192</name>
</gene>
<comment type="caution">
    <text evidence="1">The sequence shown here is derived from an EMBL/GenBank/DDBJ whole genome shotgun (WGS) entry which is preliminary data.</text>
</comment>
<proteinExistence type="predicted"/>
<keyword evidence="2" id="KW-1185">Reference proteome</keyword>
<evidence type="ECO:0000313" key="1">
    <source>
        <dbReference type="EMBL" id="KRZ54200.1"/>
    </source>
</evidence>
<dbReference type="AlphaFoldDB" id="A0A0V1L3T5"/>
<dbReference type="OrthoDB" id="5870811at2759"/>
<dbReference type="Proteomes" id="UP000054721">
    <property type="component" value="Unassembled WGS sequence"/>
</dbReference>
<reference evidence="1 2" key="1">
    <citation type="submission" date="2015-05" db="EMBL/GenBank/DDBJ databases">
        <title>Evolution of Trichinella species and genotypes.</title>
        <authorList>
            <person name="Korhonen P.K."/>
            <person name="Edoardo P."/>
            <person name="Giuseppe L.R."/>
            <person name="Gasser R.B."/>
        </authorList>
    </citation>
    <scope>NUCLEOTIDE SEQUENCE [LARGE SCALE GENOMIC DNA]</scope>
    <source>
        <strain evidence="1">ISS10</strain>
    </source>
</reference>
<sequence length="155" mass="18186">MSSGCRRRKKGAKRDIFRVAFEKCTSWLVGLVDNVVEIEIEHCRRHQQQQQQQQQRQQQQQQQFAHTTPTTTNALLAHNICRRGWIVGDKNHTGRGKIFLWTTENISRRQVSLFASIRHSNFKLRRVHLKMLIKVGSVIHRCRFLSTLARFSSPP</sequence>
<organism evidence="1 2">
    <name type="scientific">Trichinella nativa</name>
    <dbReference type="NCBI Taxonomy" id="6335"/>
    <lineage>
        <taxon>Eukaryota</taxon>
        <taxon>Metazoa</taxon>
        <taxon>Ecdysozoa</taxon>
        <taxon>Nematoda</taxon>
        <taxon>Enoplea</taxon>
        <taxon>Dorylaimia</taxon>
        <taxon>Trichinellida</taxon>
        <taxon>Trichinellidae</taxon>
        <taxon>Trichinella</taxon>
    </lineage>
</organism>
<name>A0A0V1L3T5_9BILA</name>
<dbReference type="EMBL" id="JYDW01000143">
    <property type="protein sequence ID" value="KRZ54200.1"/>
    <property type="molecule type" value="Genomic_DNA"/>
</dbReference>
<evidence type="ECO:0000313" key="2">
    <source>
        <dbReference type="Proteomes" id="UP000054721"/>
    </source>
</evidence>
<protein>
    <submittedName>
        <fullName evidence="1">Uncharacterized protein</fullName>
    </submittedName>
</protein>
<accession>A0A0V1L3T5</accession>